<feature type="non-terminal residue" evidence="1">
    <location>
        <position position="1"/>
    </location>
</feature>
<name>X1EEM6_9ZZZZ</name>
<proteinExistence type="predicted"/>
<protein>
    <submittedName>
        <fullName evidence="1">Uncharacterized protein</fullName>
    </submittedName>
</protein>
<organism evidence="1">
    <name type="scientific">marine sediment metagenome</name>
    <dbReference type="NCBI Taxonomy" id="412755"/>
    <lineage>
        <taxon>unclassified sequences</taxon>
        <taxon>metagenomes</taxon>
        <taxon>ecological metagenomes</taxon>
    </lineage>
</organism>
<comment type="caution">
    <text evidence="1">The sequence shown here is derived from an EMBL/GenBank/DDBJ whole genome shotgun (WGS) entry which is preliminary data.</text>
</comment>
<dbReference type="AlphaFoldDB" id="X1EEM6"/>
<reference evidence="1" key="1">
    <citation type="journal article" date="2014" name="Front. Microbiol.">
        <title>High frequency of phylogenetically diverse reductive dehalogenase-homologous genes in deep subseafloor sedimentary metagenomes.</title>
        <authorList>
            <person name="Kawai M."/>
            <person name="Futagami T."/>
            <person name="Toyoda A."/>
            <person name="Takaki Y."/>
            <person name="Nishi S."/>
            <person name="Hori S."/>
            <person name="Arai W."/>
            <person name="Tsubouchi T."/>
            <person name="Morono Y."/>
            <person name="Uchiyama I."/>
            <person name="Ito T."/>
            <person name="Fujiyama A."/>
            <person name="Inagaki F."/>
            <person name="Takami H."/>
        </authorList>
    </citation>
    <scope>NUCLEOTIDE SEQUENCE</scope>
    <source>
        <strain evidence="1">Expedition CK06-06</strain>
    </source>
</reference>
<accession>X1EEM6</accession>
<sequence>NDLNDKLHKEFSELEEEGWLSTTSKYKTIAGIELVIFVLYPVGVDDPTAEPKVCVVEIP</sequence>
<evidence type="ECO:0000313" key="1">
    <source>
        <dbReference type="EMBL" id="GAH18805.1"/>
    </source>
</evidence>
<dbReference type="EMBL" id="BARU01002851">
    <property type="protein sequence ID" value="GAH18805.1"/>
    <property type="molecule type" value="Genomic_DNA"/>
</dbReference>
<gene>
    <name evidence="1" type="ORF">S03H2_06488</name>
</gene>